<dbReference type="Proteomes" id="UP001501469">
    <property type="component" value="Unassembled WGS sequence"/>
</dbReference>
<dbReference type="EMBL" id="BAABDK010000006">
    <property type="protein sequence ID" value="GAA4026444.1"/>
    <property type="molecule type" value="Genomic_DNA"/>
</dbReference>
<evidence type="ECO:0000313" key="2">
    <source>
        <dbReference type="Proteomes" id="UP001501469"/>
    </source>
</evidence>
<dbReference type="RefSeq" id="WP_345050582.1">
    <property type="nucleotide sequence ID" value="NZ_BAABDK010000006.1"/>
</dbReference>
<comment type="caution">
    <text evidence="1">The sequence shown here is derived from an EMBL/GenBank/DDBJ whole genome shotgun (WGS) entry which is preliminary data.</text>
</comment>
<evidence type="ECO:0008006" key="3">
    <source>
        <dbReference type="Google" id="ProtNLM"/>
    </source>
</evidence>
<sequence>MLPEITHYPVNWVDGMKISRRHFAEVEQATSDHLRDAIALHLRPDNYGLLPVDNELGSPAAFELLLSVNAQHEVQARLTQCRAITAGGARIEITASSTPLTARTSLAQLLAQFSLTATEGLRFSVVLSVNPFERVPVGTPSPEEVPPRHPYTRPAYELGFVPTQQLSSEASAAFTLVVGELQYAEGELRPVVQFIPPSTALASHPALLQALHQLDFQLGELETDAFKVIHKVKLRTDKKSHLADLVRDLAERTVFALAQQLTTLRLLAVSQPPIYLLDALLRIAKQFKTALDSLTEGEREELLKYFEQWSETLPATLLGALQAAVTLTYNHHQVHEHLRQQQQLWQLIGTIFRQLSQLEYIGKNKEGWQSFINENPIENSPGKVSIPSKTLVGDAKAGEAPRWNPFTT</sequence>
<reference evidence="2" key="1">
    <citation type="journal article" date="2019" name="Int. J. Syst. Evol. Microbiol.">
        <title>The Global Catalogue of Microorganisms (GCM) 10K type strain sequencing project: providing services to taxonomists for standard genome sequencing and annotation.</title>
        <authorList>
            <consortium name="The Broad Institute Genomics Platform"/>
            <consortium name="The Broad Institute Genome Sequencing Center for Infectious Disease"/>
            <person name="Wu L."/>
            <person name="Ma J."/>
        </authorList>
    </citation>
    <scope>NUCLEOTIDE SEQUENCE [LARGE SCALE GENOMIC DNA]</scope>
    <source>
        <strain evidence="2">JCM 17225</strain>
    </source>
</reference>
<keyword evidence="2" id="KW-1185">Reference proteome</keyword>
<protein>
    <recommendedName>
        <fullName evidence="3">Type VI secretion system-associated protein</fullName>
    </recommendedName>
</protein>
<accession>A0ABP7THP4</accession>
<gene>
    <name evidence="1" type="ORF">GCM10022409_08020</name>
</gene>
<name>A0ABP7THP4_9BACT</name>
<proteinExistence type="predicted"/>
<organism evidence="1 2">
    <name type="scientific">Hymenobacter glaciei</name>
    <dbReference type="NCBI Taxonomy" id="877209"/>
    <lineage>
        <taxon>Bacteria</taxon>
        <taxon>Pseudomonadati</taxon>
        <taxon>Bacteroidota</taxon>
        <taxon>Cytophagia</taxon>
        <taxon>Cytophagales</taxon>
        <taxon>Hymenobacteraceae</taxon>
        <taxon>Hymenobacter</taxon>
    </lineage>
</organism>
<evidence type="ECO:0000313" key="1">
    <source>
        <dbReference type="EMBL" id="GAA4026444.1"/>
    </source>
</evidence>